<proteinExistence type="predicted"/>
<feature type="compositionally biased region" description="Basic and acidic residues" evidence="1">
    <location>
        <begin position="217"/>
        <end position="226"/>
    </location>
</feature>
<reference evidence="2 3" key="1">
    <citation type="submission" date="2016-04" db="EMBL/GenBank/DDBJ databases">
        <title>Draft genome of Fonsecaea erecta CBS 125763.</title>
        <authorList>
            <person name="Weiss V.A."/>
            <person name="Vicente V.A."/>
            <person name="Raittz R.T."/>
            <person name="Moreno L.F."/>
            <person name="De Souza E.M."/>
            <person name="Pedrosa F.O."/>
            <person name="Steffens M.B."/>
            <person name="Faoro H."/>
            <person name="Tadra-Sfeir M.Z."/>
            <person name="Najafzadeh M.J."/>
            <person name="Felipe M.S."/>
            <person name="Teixeira M."/>
            <person name="Sun J."/>
            <person name="Xi L."/>
            <person name="Gomes R."/>
            <person name="De Azevedo C.M."/>
            <person name="Salgado C.G."/>
            <person name="Da Silva M.B."/>
            <person name="Nascimento M.F."/>
            <person name="Queiroz-Telles F."/>
            <person name="Attili D.S."/>
            <person name="Gorbushina A."/>
        </authorList>
    </citation>
    <scope>NUCLEOTIDE SEQUENCE [LARGE SCALE GENOMIC DNA]</scope>
    <source>
        <strain evidence="2 3">CBS 125763</strain>
    </source>
</reference>
<feature type="region of interest" description="Disordered" evidence="1">
    <location>
        <begin position="1"/>
        <end position="53"/>
    </location>
</feature>
<feature type="compositionally biased region" description="Basic and acidic residues" evidence="1">
    <location>
        <begin position="111"/>
        <end position="121"/>
    </location>
</feature>
<protein>
    <submittedName>
        <fullName evidence="2">Uncharacterized protein</fullName>
    </submittedName>
</protein>
<feature type="compositionally biased region" description="Basic and acidic residues" evidence="1">
    <location>
        <begin position="272"/>
        <end position="286"/>
    </location>
</feature>
<dbReference type="EMBL" id="LVYI01000005">
    <property type="protein sequence ID" value="OAP59635.1"/>
    <property type="molecule type" value="Genomic_DNA"/>
</dbReference>
<dbReference type="GeneID" id="30011101"/>
<feature type="compositionally biased region" description="Pro residues" evidence="1">
    <location>
        <begin position="17"/>
        <end position="26"/>
    </location>
</feature>
<feature type="region of interest" description="Disordered" evidence="1">
    <location>
        <begin position="70"/>
        <end position="304"/>
    </location>
</feature>
<feature type="compositionally biased region" description="Basic and acidic residues" evidence="1">
    <location>
        <begin position="70"/>
        <end position="83"/>
    </location>
</feature>
<feature type="compositionally biased region" description="Low complexity" evidence="1">
    <location>
        <begin position="245"/>
        <end position="265"/>
    </location>
</feature>
<dbReference type="OrthoDB" id="4121327at2759"/>
<name>A0A178ZKT1_9EURO</name>
<evidence type="ECO:0000313" key="3">
    <source>
        <dbReference type="Proteomes" id="UP000078343"/>
    </source>
</evidence>
<evidence type="ECO:0000313" key="2">
    <source>
        <dbReference type="EMBL" id="OAP59635.1"/>
    </source>
</evidence>
<dbReference type="AlphaFoldDB" id="A0A178ZKT1"/>
<keyword evidence="3" id="KW-1185">Reference proteome</keyword>
<sequence length="304" mass="32787">MPRTSVPPLFSRKRPVLPTPAQPPTPSSSQRSPIVLSRPGTPRPPADSTPSTPYAADVLHEYIQQSIERELLPPTQEHIRQSVEPEVPPANWAREATTAYVDRSLTPSPLSRRDADVEMRDVSPTFLPGDFGRELSLPPPTSQPDHSISDRPALSPVRLAPPPIPDTSSAIKQPKRGERRKSAVQGSKVEKRSATGSAAKPKSRNVTRKPTASVGKLVEKAKKQTKEAAAAEMADEGGQGRDQGAGDALQPPTANGGKVAAAVAKIEQQVKQQDDEKHLKQKDGTAVRRSQRANKGVRTSFGYT</sequence>
<dbReference type="Proteomes" id="UP000078343">
    <property type="component" value="Unassembled WGS sequence"/>
</dbReference>
<accession>A0A178ZKT1</accession>
<organism evidence="2 3">
    <name type="scientific">Fonsecaea erecta</name>
    <dbReference type="NCBI Taxonomy" id="1367422"/>
    <lineage>
        <taxon>Eukaryota</taxon>
        <taxon>Fungi</taxon>
        <taxon>Dikarya</taxon>
        <taxon>Ascomycota</taxon>
        <taxon>Pezizomycotina</taxon>
        <taxon>Eurotiomycetes</taxon>
        <taxon>Chaetothyriomycetidae</taxon>
        <taxon>Chaetothyriales</taxon>
        <taxon>Herpotrichiellaceae</taxon>
        <taxon>Fonsecaea</taxon>
    </lineage>
</organism>
<gene>
    <name evidence="2" type="ORF">AYL99_06933</name>
</gene>
<evidence type="ECO:0000256" key="1">
    <source>
        <dbReference type="SAM" id="MobiDB-lite"/>
    </source>
</evidence>
<dbReference type="RefSeq" id="XP_018693002.1">
    <property type="nucleotide sequence ID" value="XM_018838442.1"/>
</dbReference>
<comment type="caution">
    <text evidence="2">The sequence shown here is derived from an EMBL/GenBank/DDBJ whole genome shotgun (WGS) entry which is preliminary data.</text>
</comment>